<dbReference type="Gene3D" id="3.30.200.20">
    <property type="entry name" value="Phosphorylase Kinase, domain 1"/>
    <property type="match status" value="1"/>
</dbReference>
<keyword evidence="2" id="KW-0808">Transferase</keyword>
<dbReference type="InterPro" id="IPR002575">
    <property type="entry name" value="Aminoglycoside_PTrfase"/>
</dbReference>
<evidence type="ECO:0000313" key="2">
    <source>
        <dbReference type="EMBL" id="QGT79262.1"/>
    </source>
</evidence>
<dbReference type="KEGG" id="ghl:GM160_10380"/>
<gene>
    <name evidence="2" type="ORF">GM160_10380</name>
</gene>
<organism evidence="2 3">
    <name type="scientific">Guyparkeria halophila</name>
    <dbReference type="NCBI Taxonomy" id="47960"/>
    <lineage>
        <taxon>Bacteria</taxon>
        <taxon>Pseudomonadati</taxon>
        <taxon>Pseudomonadota</taxon>
        <taxon>Gammaproteobacteria</taxon>
        <taxon>Chromatiales</taxon>
        <taxon>Thioalkalibacteraceae</taxon>
        <taxon>Guyparkeria</taxon>
    </lineage>
</organism>
<dbReference type="Gene3D" id="3.90.1200.10">
    <property type="match status" value="1"/>
</dbReference>
<evidence type="ECO:0000259" key="1">
    <source>
        <dbReference type="Pfam" id="PF01636"/>
    </source>
</evidence>
<protein>
    <submittedName>
        <fullName evidence="2">Phosphotransferase</fullName>
    </submittedName>
</protein>
<feature type="domain" description="Aminoglycoside phosphotransferase" evidence="1">
    <location>
        <begin position="35"/>
        <end position="254"/>
    </location>
</feature>
<proteinExistence type="predicted"/>
<dbReference type="EMBL" id="CP046415">
    <property type="protein sequence ID" value="QGT79262.1"/>
    <property type="molecule type" value="Genomic_DNA"/>
</dbReference>
<keyword evidence="3" id="KW-1185">Reference proteome</keyword>
<dbReference type="Proteomes" id="UP000427716">
    <property type="component" value="Chromosome"/>
</dbReference>
<sequence length="348" mass="39173">MTQETPPMPDIAADPRRDLARRFLDRSVTGFGDLHAASSDASNRRYWRASGPDGQSLIVMDSPPDKEPLDAFLDVQARLEEAGLPVPRIHARDLEGGFLLLDDLGHQTLFSWQADARSVDRAQALTNCRAQLIPLASVARDGLPAFDTRRLTTEMQLFDEWYRAGHLAADWSPAQHAQWQGLRDTIAERLAAMPPVFVHRDYHSRNLMCRDGAWAIIDFQDAVAGPLAYDLVSLLRDSYIDWPGDWVETEIDAFWAQARQAGLTDIDRVAFVEDFAWVAVQRHLKVLGIFARLSRRDGKHGYLDDLPLTWRHLQWALDRAPGLEPLRELIHGLEPENAPASAPANAHE</sequence>
<accession>A0A6I6DBX6</accession>
<evidence type="ECO:0000313" key="3">
    <source>
        <dbReference type="Proteomes" id="UP000427716"/>
    </source>
</evidence>
<dbReference type="InterPro" id="IPR011009">
    <property type="entry name" value="Kinase-like_dom_sf"/>
</dbReference>
<dbReference type="SUPFAM" id="SSF56112">
    <property type="entry name" value="Protein kinase-like (PK-like)"/>
    <property type="match status" value="1"/>
</dbReference>
<reference evidence="2 3" key="1">
    <citation type="submission" date="2019-11" db="EMBL/GenBank/DDBJ databases">
        <authorList>
            <person name="Zhang J."/>
            <person name="Sun C."/>
        </authorList>
    </citation>
    <scope>NUCLEOTIDE SEQUENCE [LARGE SCALE GENOMIC DNA]</scope>
    <source>
        <strain evidence="3">sp2</strain>
    </source>
</reference>
<dbReference type="Pfam" id="PF01636">
    <property type="entry name" value="APH"/>
    <property type="match status" value="1"/>
</dbReference>
<dbReference type="AlphaFoldDB" id="A0A6I6DBX6"/>
<dbReference type="GO" id="GO:0016740">
    <property type="term" value="F:transferase activity"/>
    <property type="evidence" value="ECO:0007669"/>
    <property type="project" value="UniProtKB-KW"/>
</dbReference>
<name>A0A6I6DBX6_9GAMM</name>